<dbReference type="EMBL" id="QFFJ01000001">
    <property type="protein sequence ID" value="RBL93262.1"/>
    <property type="molecule type" value="Genomic_DNA"/>
</dbReference>
<dbReference type="PROSITE" id="PS51257">
    <property type="entry name" value="PROKAR_LIPOPROTEIN"/>
    <property type="match status" value="1"/>
</dbReference>
<dbReference type="Pfam" id="PF04170">
    <property type="entry name" value="NlpE"/>
    <property type="match status" value="1"/>
</dbReference>
<dbReference type="AlphaFoldDB" id="A0A365Y3U8"/>
<evidence type="ECO:0008006" key="3">
    <source>
        <dbReference type="Google" id="ProtNLM"/>
    </source>
</evidence>
<dbReference type="InterPro" id="IPR007298">
    <property type="entry name" value="Cu-R_lipoprotein_NlpE"/>
</dbReference>
<keyword evidence="2" id="KW-1185">Reference proteome</keyword>
<dbReference type="Proteomes" id="UP000253410">
    <property type="component" value="Unassembled WGS sequence"/>
</dbReference>
<comment type="caution">
    <text evidence="1">The sequence shown here is derived from an EMBL/GenBank/DDBJ whole genome shotgun (WGS) entry which is preliminary data.</text>
</comment>
<dbReference type="Gene3D" id="2.40.128.640">
    <property type="match status" value="1"/>
</dbReference>
<name>A0A365Y3U8_9BACT</name>
<proteinExistence type="predicted"/>
<protein>
    <recommendedName>
        <fullName evidence="3">NlpE C-terminal OB domain-containing protein</fullName>
    </recommendedName>
</protein>
<dbReference type="OrthoDB" id="5348860at2"/>
<evidence type="ECO:0000313" key="1">
    <source>
        <dbReference type="EMBL" id="RBL93262.1"/>
    </source>
</evidence>
<gene>
    <name evidence="1" type="ORF">DF182_12055</name>
</gene>
<organism evidence="1 2">
    <name type="scientific">Chitinophaga flava</name>
    <dbReference type="NCBI Taxonomy" id="2259036"/>
    <lineage>
        <taxon>Bacteria</taxon>
        <taxon>Pseudomonadati</taxon>
        <taxon>Bacteroidota</taxon>
        <taxon>Chitinophagia</taxon>
        <taxon>Chitinophagales</taxon>
        <taxon>Chitinophagaceae</taxon>
        <taxon>Chitinophaga</taxon>
    </lineage>
</organism>
<evidence type="ECO:0000313" key="2">
    <source>
        <dbReference type="Proteomes" id="UP000253410"/>
    </source>
</evidence>
<accession>A0A365Y3U8</accession>
<sequence length="261" mass="28490">MFNLSLKNIPMRKLTYLPTLLATLMACNNNNNNNHTGTDSTAAAGSIPTTVAVHITGTYQGTLPCADCPGMDYQISLFDDHTFTELVAYQGRGQGIAYTEKGTWQQINDSIVRIQKKKDSSSFLAAENKLLVLDREGKRIEGALASNYVLKPVEGGDRRTLLAQKASAGVTFTASGNEPFWSLDLEKSKLLFHTASGDSILANLPAAQPNTDTLKVYTTPQITVSIRNTMCSDDMSGLMRPNTVEIKVKDQTYHGCGEYIK</sequence>
<reference evidence="1 2" key="1">
    <citation type="submission" date="2018-05" db="EMBL/GenBank/DDBJ databases">
        <title>Chitinophaga sp. K3CV102501T nov., isolated from isolated from a monsoon evergreen broad-leaved forest soil.</title>
        <authorList>
            <person name="Lv Y."/>
        </authorList>
    </citation>
    <scope>NUCLEOTIDE SEQUENCE [LARGE SCALE GENOMIC DNA]</scope>
    <source>
        <strain evidence="1 2">GDMCC 1.1325</strain>
    </source>
</reference>